<evidence type="ECO:0000313" key="2">
    <source>
        <dbReference type="EMBL" id="MDC1795626.1"/>
    </source>
</evidence>
<dbReference type="Proteomes" id="UP001222603">
    <property type="component" value="Unassembled WGS sequence"/>
</dbReference>
<proteinExistence type="predicted"/>
<reference evidence="3 5" key="2">
    <citation type="submission" date="2022-10" db="EMBL/GenBank/DDBJ databases">
        <title>Human gut microbiome strain richness.</title>
        <authorList>
            <person name="Chen-Liaw A."/>
        </authorList>
    </citation>
    <scope>NUCLEOTIDE SEQUENCE</scope>
    <source>
        <strain evidence="3">1001713st1_F9_1001713B170221_170320</strain>
        <strain evidence="2 5">D53st1_B1_D53t1_180928</strain>
    </source>
</reference>
<accession>A0A139K4K4</accession>
<evidence type="ECO:0000313" key="3">
    <source>
        <dbReference type="EMBL" id="MDC1903363.1"/>
    </source>
</evidence>
<dbReference type="RefSeq" id="WP_007219807.1">
    <property type="nucleotide sequence ID" value="NZ_CAXVJK010000024.1"/>
</dbReference>
<dbReference type="PATRIC" id="fig|820.27.peg.2448"/>
<evidence type="ECO:0000313" key="4">
    <source>
        <dbReference type="Proteomes" id="UP000095766"/>
    </source>
</evidence>
<evidence type="ECO:0000313" key="5">
    <source>
        <dbReference type="Proteomes" id="UP001215818"/>
    </source>
</evidence>
<dbReference type="AlphaFoldDB" id="A0A139K4K4"/>
<gene>
    <name evidence="1" type="ORF">ERS852510_00145</name>
    <name evidence="2" type="ORF">POY73_16005</name>
    <name evidence="3" type="ORF">POZ10_22400</name>
</gene>
<reference evidence="1 4" key="1">
    <citation type="submission" date="2015-09" db="EMBL/GenBank/DDBJ databases">
        <authorList>
            <consortium name="Pathogen Informatics"/>
        </authorList>
    </citation>
    <scope>NUCLEOTIDE SEQUENCE [LARGE SCALE GENOMIC DNA]</scope>
    <source>
        <strain evidence="1 4">2789STDY5834898</strain>
    </source>
</reference>
<dbReference type="Proteomes" id="UP000095766">
    <property type="component" value="Unassembled WGS sequence"/>
</dbReference>
<dbReference type="EMBL" id="JAQNRK010000017">
    <property type="protein sequence ID" value="MDC1795626.1"/>
    <property type="molecule type" value="Genomic_DNA"/>
</dbReference>
<dbReference type="Proteomes" id="UP001215818">
    <property type="component" value="Unassembled WGS sequence"/>
</dbReference>
<name>A0A139K4K4_BACUN</name>
<dbReference type="GeneID" id="99669130"/>
<sequence>MGRFHGYVPKMHPIYLCAGTASHIGDFSDYACYVAVLFLPDRVSVMKLQKRGVVRISDTTFLRSRHTGRRNMLRTGTAYQSRQYQR</sequence>
<dbReference type="EMBL" id="CZAO01000001">
    <property type="protein sequence ID" value="CUO80396.1"/>
    <property type="molecule type" value="Genomic_DNA"/>
</dbReference>
<evidence type="ECO:0000313" key="1">
    <source>
        <dbReference type="EMBL" id="CUO80396.1"/>
    </source>
</evidence>
<protein>
    <submittedName>
        <fullName evidence="3">Uncharacterized protein</fullName>
    </submittedName>
</protein>
<evidence type="ECO:0000313" key="6">
    <source>
        <dbReference type="Proteomes" id="UP001222603"/>
    </source>
</evidence>
<dbReference type="EMBL" id="JAQNSI010000623">
    <property type="protein sequence ID" value="MDC1903363.1"/>
    <property type="molecule type" value="Genomic_DNA"/>
</dbReference>
<organism evidence="3 6">
    <name type="scientific">Bacteroides uniformis</name>
    <dbReference type="NCBI Taxonomy" id="820"/>
    <lineage>
        <taxon>Bacteria</taxon>
        <taxon>Pseudomonadati</taxon>
        <taxon>Bacteroidota</taxon>
        <taxon>Bacteroidia</taxon>
        <taxon>Bacteroidales</taxon>
        <taxon>Bacteroidaceae</taxon>
        <taxon>Bacteroides</taxon>
    </lineage>
</organism>